<keyword evidence="5 7" id="KW-1133">Transmembrane helix</keyword>
<dbReference type="CDD" id="cd06261">
    <property type="entry name" value="TM_PBP2"/>
    <property type="match status" value="1"/>
</dbReference>
<evidence type="ECO:0000313" key="9">
    <source>
        <dbReference type="EMBL" id="MCO6394382.1"/>
    </source>
</evidence>
<dbReference type="Pfam" id="PF00528">
    <property type="entry name" value="BPD_transp_1"/>
    <property type="match status" value="1"/>
</dbReference>
<dbReference type="SUPFAM" id="SSF161098">
    <property type="entry name" value="MetI-like"/>
    <property type="match status" value="1"/>
</dbReference>
<evidence type="ECO:0000256" key="2">
    <source>
        <dbReference type="ARBA" id="ARBA00022448"/>
    </source>
</evidence>
<evidence type="ECO:0000259" key="8">
    <source>
        <dbReference type="PROSITE" id="PS50928"/>
    </source>
</evidence>
<keyword evidence="3" id="KW-1003">Cell membrane</keyword>
<proteinExistence type="inferred from homology"/>
<evidence type="ECO:0000256" key="4">
    <source>
        <dbReference type="ARBA" id="ARBA00022692"/>
    </source>
</evidence>
<gene>
    <name evidence="9" type="ORF">JMN37_05225</name>
</gene>
<feature type="transmembrane region" description="Helical" evidence="7">
    <location>
        <begin position="273"/>
        <end position="294"/>
    </location>
</feature>
<keyword evidence="2 7" id="KW-0813">Transport</keyword>
<dbReference type="GO" id="GO:0071916">
    <property type="term" value="F:dipeptide transmembrane transporter activity"/>
    <property type="evidence" value="ECO:0007669"/>
    <property type="project" value="TreeGrafter"/>
</dbReference>
<dbReference type="Proteomes" id="UP001205920">
    <property type="component" value="Unassembled WGS sequence"/>
</dbReference>
<dbReference type="AlphaFoldDB" id="A0AAW5HVQ3"/>
<feature type="domain" description="ABC transmembrane type-1" evidence="8">
    <location>
        <begin position="94"/>
        <end position="287"/>
    </location>
</feature>
<evidence type="ECO:0000256" key="6">
    <source>
        <dbReference type="ARBA" id="ARBA00023136"/>
    </source>
</evidence>
<dbReference type="EMBL" id="JAEUWV010000005">
    <property type="protein sequence ID" value="MCO6394382.1"/>
    <property type="molecule type" value="Genomic_DNA"/>
</dbReference>
<dbReference type="Pfam" id="PF19300">
    <property type="entry name" value="BPD_transp_1_N"/>
    <property type="match status" value="1"/>
</dbReference>
<feature type="transmembrane region" description="Helical" evidence="7">
    <location>
        <begin position="224"/>
        <end position="253"/>
    </location>
</feature>
<evidence type="ECO:0000256" key="1">
    <source>
        <dbReference type="ARBA" id="ARBA00004651"/>
    </source>
</evidence>
<dbReference type="RefSeq" id="WP_252931260.1">
    <property type="nucleotide sequence ID" value="NZ_JAEUWV010000005.1"/>
</dbReference>
<dbReference type="GO" id="GO:0005886">
    <property type="term" value="C:plasma membrane"/>
    <property type="evidence" value="ECO:0007669"/>
    <property type="project" value="UniProtKB-SubCell"/>
</dbReference>
<dbReference type="PROSITE" id="PS50928">
    <property type="entry name" value="ABC_TM1"/>
    <property type="match status" value="1"/>
</dbReference>
<comment type="caution">
    <text evidence="9">The sequence shown here is derived from an EMBL/GenBank/DDBJ whole genome shotgun (WGS) entry which is preliminary data.</text>
</comment>
<feature type="transmembrane region" description="Helical" evidence="7">
    <location>
        <begin position="168"/>
        <end position="187"/>
    </location>
</feature>
<protein>
    <submittedName>
        <fullName evidence="9">ABC transporter permease</fullName>
    </submittedName>
</protein>
<comment type="similarity">
    <text evidence="7">Belongs to the binding-protein-dependent transport system permease family.</text>
</comment>
<evidence type="ECO:0000256" key="5">
    <source>
        <dbReference type="ARBA" id="ARBA00022989"/>
    </source>
</evidence>
<evidence type="ECO:0000256" key="7">
    <source>
        <dbReference type="RuleBase" id="RU363032"/>
    </source>
</evidence>
<dbReference type="InterPro" id="IPR000515">
    <property type="entry name" value="MetI-like"/>
</dbReference>
<comment type="subcellular location">
    <subcellularLocation>
        <location evidence="1 7">Cell membrane</location>
        <topology evidence="1 7">Multi-pass membrane protein</topology>
    </subcellularLocation>
</comment>
<feature type="transmembrane region" description="Helical" evidence="7">
    <location>
        <begin position="98"/>
        <end position="121"/>
    </location>
</feature>
<keyword evidence="4 7" id="KW-0812">Transmembrane</keyword>
<feature type="transmembrane region" description="Helical" evidence="7">
    <location>
        <begin position="133"/>
        <end position="156"/>
    </location>
</feature>
<accession>A0AAW5HVQ3</accession>
<evidence type="ECO:0000313" key="10">
    <source>
        <dbReference type="Proteomes" id="UP001205920"/>
    </source>
</evidence>
<organism evidence="9 10">
    <name type="scientific">Corynebacterium lipophilum</name>
    <dbReference type="NCBI Taxonomy" id="2804918"/>
    <lineage>
        <taxon>Bacteria</taxon>
        <taxon>Bacillati</taxon>
        <taxon>Actinomycetota</taxon>
        <taxon>Actinomycetes</taxon>
        <taxon>Mycobacteriales</taxon>
        <taxon>Corynebacteriaceae</taxon>
        <taxon>Corynebacterium</taxon>
    </lineage>
</organism>
<dbReference type="PANTHER" id="PTHR43163:SF6">
    <property type="entry name" value="DIPEPTIDE TRANSPORT SYSTEM PERMEASE PROTEIN DPPB-RELATED"/>
    <property type="match status" value="1"/>
</dbReference>
<keyword evidence="6 7" id="KW-0472">Membrane</keyword>
<dbReference type="PANTHER" id="PTHR43163">
    <property type="entry name" value="DIPEPTIDE TRANSPORT SYSTEM PERMEASE PROTEIN DPPB-RELATED"/>
    <property type="match status" value="1"/>
</dbReference>
<sequence>MKHIASTLLRLLALLAAASVVIFLLLRAIPGDPARIALGLNASDEAVAELSHTLGTDRPLVAQYVGWIAAMLRGDFGVSLASGADLGPVIWQRAGVSLVLAVAAMVLSLAIALPVGIWLARRNSAVLSGLTQLGMAVPSFVVGIVAVAVFSVRLGWLPANGWGTAAHAVLPVLSLTAVQTAILARYIRTAVSEELERDYVRTARSTGASMTQVVREHVLRNAALPVLTVVGIQLSALVVSAVVVEQVFAIPGLGSFLLDSVRNRDITAVQSTMMLLVAFTLLVNALVDIAYGVVDPRVRRAK</sequence>
<evidence type="ECO:0000256" key="3">
    <source>
        <dbReference type="ARBA" id="ARBA00022475"/>
    </source>
</evidence>
<dbReference type="Gene3D" id="1.10.3720.10">
    <property type="entry name" value="MetI-like"/>
    <property type="match status" value="1"/>
</dbReference>
<dbReference type="InterPro" id="IPR045621">
    <property type="entry name" value="BPD_transp_1_N"/>
</dbReference>
<reference evidence="9 10" key="1">
    <citation type="submission" date="2021-01" db="EMBL/GenBank/DDBJ databases">
        <title>Identification and Characterization of Corynebacterium sp.</title>
        <authorList>
            <person name="Luo Q."/>
            <person name="Qu P."/>
            <person name="Chen Q."/>
        </authorList>
    </citation>
    <scope>NUCLEOTIDE SEQUENCE [LARGE SCALE GENOMIC DNA]</scope>
    <source>
        <strain evidence="9 10">MC-18</strain>
    </source>
</reference>
<keyword evidence="10" id="KW-1185">Reference proteome</keyword>
<name>A0AAW5HVQ3_9CORY</name>
<dbReference type="InterPro" id="IPR035906">
    <property type="entry name" value="MetI-like_sf"/>
</dbReference>